<dbReference type="Gene3D" id="2.60.40.150">
    <property type="entry name" value="C2 domain"/>
    <property type="match status" value="4"/>
</dbReference>
<dbReference type="InterPro" id="IPR013583">
    <property type="entry name" value="MCTP_C"/>
</dbReference>
<feature type="domain" description="C2" evidence="8">
    <location>
        <begin position="495"/>
        <end position="612"/>
    </location>
</feature>
<sequence>MASYFHVVDVISADVPPSNSYYVRLRFNGQTRRTSIKENVALWNERFCFDMRENEDASSELTLEAANKDHVNGRLLLKLFIVAGTDKIILQSNKGRDRGLNDIYNFMLENKDQYDEDNSVEQPPPPVVLWRPDAVPTKINPDFEPGRVIEKMRYLFVRVIKARMLPDMDANGSLDPYVEVKFGPRNKGLTRHLVRNKNPEWNETFAFPFRNKNMPSVDVVVNDKDLVKDDFVGMVQFDLKDIPYRSPDDVPLEPSWYPLLGLDRRKLAKAKLLLAIWIGSQADEAFRHVWEPSYRPKMYDNPNLWCLRVTIVEARHVTVGNKEDDEDEDEASSFTYSDNDTDPDIDNDDIDKDDIDIYREVFCKARLGYQIQKTGAAKEQVMTNAGSTIYDWRWQEDIVFVAAEPFFECELKLIVIIASRGKDDIIGKLTVPLSSIVKRGESGHFDTVPGKWYDLKSPAALQLDGFMDNGNDSSIGTRIYLQTFLDGGYNIVSGSEGYIDDTRPADKTLWSLPIGRVHLGILRITGLPDGSTMNPYCVAKYGDMWVRSRIIVDCSEYVFNEQHTWSVYDIATVLTVGIFDYCPQNNGMHDEIGKVRIHLSSLETDRIYAHSYPLIVANPDGIMKAGELQLAVKLTSESPINMLRMYAQPTLPKMHYTHPLTVMDQDKLRHQAARVMALRLGRVEPPLRSEVVAYMCNAEGGYNRWSMRKSKANFYRLMQVAAPFITLLDGLRTVRSWKNPGVTLLAHVVFLLCLWLHELLPRMVLLCVALKALWNYRFRPTRPPYVDDHLSLLSSVLQDELNEEFDTVESTHWDLVRMRYDRLRSLGSMVQASLGDVASAVEKIHLLVTWRDPRATAIFQLLTVMAALLVYVVPIKVLVGVAGFYIMRHPRFRRKTPPIANFFSRLPSRHGSLL</sequence>
<evidence type="ECO:0000256" key="2">
    <source>
        <dbReference type="ARBA" id="ARBA00022692"/>
    </source>
</evidence>
<proteinExistence type="predicted"/>
<comment type="subcellular location">
    <subcellularLocation>
        <location evidence="1">Membrane</location>
        <topology evidence="1">Multi-pass membrane protein</topology>
    </subcellularLocation>
</comment>
<dbReference type="Proteomes" id="UP000032180">
    <property type="component" value="Chromosome 12"/>
</dbReference>
<reference evidence="10" key="2">
    <citation type="submission" date="2013-12" db="EMBL/GenBank/DDBJ databases">
        <authorList>
            <person name="Yu Y."/>
            <person name="Lee S."/>
            <person name="de Baynast K."/>
            <person name="Wissotski M."/>
            <person name="Liu L."/>
            <person name="Talag J."/>
            <person name="Goicoechea J."/>
            <person name="Angelova A."/>
            <person name="Jetty R."/>
            <person name="Kudrna D."/>
            <person name="Golser W."/>
            <person name="Rivera L."/>
            <person name="Zhang J."/>
            <person name="Wing R."/>
        </authorList>
    </citation>
    <scope>NUCLEOTIDE SEQUENCE</scope>
</reference>
<feature type="transmembrane region" description="Helical" evidence="7">
    <location>
        <begin position="857"/>
        <end position="886"/>
    </location>
</feature>
<feature type="region of interest" description="Disordered" evidence="6">
    <location>
        <begin position="320"/>
        <end position="349"/>
    </location>
</feature>
<evidence type="ECO:0000256" key="7">
    <source>
        <dbReference type="SAM" id="Phobius"/>
    </source>
</evidence>
<evidence type="ECO:0000313" key="10">
    <source>
        <dbReference type="Proteomes" id="UP000032180"/>
    </source>
</evidence>
<organism evidence="9 10">
    <name type="scientific">Leersia perrieri</name>
    <dbReference type="NCBI Taxonomy" id="77586"/>
    <lineage>
        <taxon>Eukaryota</taxon>
        <taxon>Viridiplantae</taxon>
        <taxon>Streptophyta</taxon>
        <taxon>Embryophyta</taxon>
        <taxon>Tracheophyta</taxon>
        <taxon>Spermatophyta</taxon>
        <taxon>Magnoliopsida</taxon>
        <taxon>Liliopsida</taxon>
        <taxon>Poales</taxon>
        <taxon>Poaceae</taxon>
        <taxon>BOP clade</taxon>
        <taxon>Oryzoideae</taxon>
        <taxon>Oryzeae</taxon>
        <taxon>Oryzinae</taxon>
        <taxon>Leersia</taxon>
    </lineage>
</organism>
<dbReference type="SMART" id="SM00239">
    <property type="entry name" value="C2"/>
    <property type="match status" value="4"/>
</dbReference>
<keyword evidence="5 7" id="KW-0472">Membrane</keyword>
<evidence type="ECO:0000256" key="6">
    <source>
        <dbReference type="SAM" id="MobiDB-lite"/>
    </source>
</evidence>
<keyword evidence="4 7" id="KW-1133">Transmembrane helix</keyword>
<feature type="domain" description="C2" evidence="8">
    <location>
        <begin position="135"/>
        <end position="252"/>
    </location>
</feature>
<feature type="compositionally biased region" description="Acidic residues" evidence="6">
    <location>
        <begin position="339"/>
        <end position="349"/>
    </location>
</feature>
<evidence type="ECO:0000256" key="5">
    <source>
        <dbReference type="ARBA" id="ARBA00023136"/>
    </source>
</evidence>
<dbReference type="Pfam" id="PF00168">
    <property type="entry name" value="C2"/>
    <property type="match status" value="4"/>
</dbReference>
<evidence type="ECO:0000313" key="9">
    <source>
        <dbReference type="EnsemblPlants" id="LPERR12G04620.1"/>
    </source>
</evidence>
<evidence type="ECO:0000256" key="3">
    <source>
        <dbReference type="ARBA" id="ARBA00022737"/>
    </source>
</evidence>
<evidence type="ECO:0000259" key="8">
    <source>
        <dbReference type="PROSITE" id="PS50004"/>
    </source>
</evidence>
<dbReference type="Gramene" id="LPERR12G04620.1">
    <property type="protein sequence ID" value="LPERR12G04620.1"/>
    <property type="gene ID" value="LPERR12G04620"/>
</dbReference>
<evidence type="ECO:0000256" key="4">
    <source>
        <dbReference type="ARBA" id="ARBA00022989"/>
    </source>
</evidence>
<keyword evidence="3" id="KW-0677">Repeat</keyword>
<dbReference type="GO" id="GO:0016020">
    <property type="term" value="C:membrane"/>
    <property type="evidence" value="ECO:0007669"/>
    <property type="project" value="UniProtKB-SubCell"/>
</dbReference>
<dbReference type="HOGENOM" id="CLU_003762_1_0_1"/>
<dbReference type="Pfam" id="PF08372">
    <property type="entry name" value="PRT_C"/>
    <property type="match status" value="1"/>
</dbReference>
<dbReference type="PANTHER" id="PTHR31425">
    <property type="entry name" value="PHOSPHORIBOSYLANTHRANILATE TRANSFERASE ISOFORM 1"/>
    <property type="match status" value="1"/>
</dbReference>
<dbReference type="AlphaFoldDB" id="A0A0D9XXJ2"/>
<dbReference type="STRING" id="77586.A0A0D9XXJ2"/>
<keyword evidence="2 7" id="KW-0812">Transmembrane</keyword>
<dbReference type="InterPro" id="IPR035892">
    <property type="entry name" value="C2_domain_sf"/>
</dbReference>
<reference evidence="9" key="3">
    <citation type="submission" date="2015-04" db="UniProtKB">
        <authorList>
            <consortium name="EnsemblPlants"/>
        </authorList>
    </citation>
    <scope>IDENTIFICATION</scope>
</reference>
<protein>
    <recommendedName>
        <fullName evidence="8">C2 domain-containing protein</fullName>
    </recommendedName>
</protein>
<dbReference type="eggNOG" id="ENOG502QR9H">
    <property type="taxonomic scope" value="Eukaryota"/>
</dbReference>
<keyword evidence="10" id="KW-1185">Reference proteome</keyword>
<reference evidence="9 10" key="1">
    <citation type="submission" date="2012-08" db="EMBL/GenBank/DDBJ databases">
        <title>Oryza genome evolution.</title>
        <authorList>
            <person name="Wing R.A."/>
        </authorList>
    </citation>
    <scope>NUCLEOTIDE SEQUENCE</scope>
</reference>
<accession>A0A0D9XXJ2</accession>
<dbReference type="EnsemblPlants" id="LPERR12G04620.1">
    <property type="protein sequence ID" value="LPERR12G04620.1"/>
    <property type="gene ID" value="LPERR12G04620"/>
</dbReference>
<dbReference type="InterPro" id="IPR000008">
    <property type="entry name" value="C2_dom"/>
</dbReference>
<dbReference type="PROSITE" id="PS50004">
    <property type="entry name" value="C2"/>
    <property type="match status" value="2"/>
</dbReference>
<dbReference type="PANTHER" id="PTHR31425:SF32">
    <property type="entry name" value="MULTIPLE C2 DOMAIN AND TRANSMEMBRANE REGION PROTEIN 9"/>
    <property type="match status" value="1"/>
</dbReference>
<evidence type="ECO:0000256" key="1">
    <source>
        <dbReference type="ARBA" id="ARBA00004141"/>
    </source>
</evidence>
<dbReference type="SUPFAM" id="SSF49562">
    <property type="entry name" value="C2 domain (Calcium/lipid-binding domain, CaLB)"/>
    <property type="match status" value="4"/>
</dbReference>
<name>A0A0D9XXJ2_9ORYZ</name>
<dbReference type="InterPro" id="IPR047259">
    <property type="entry name" value="QUIRKY-like"/>
</dbReference>